<keyword evidence="6" id="KW-1185">Reference proteome</keyword>
<dbReference type="NCBIfam" id="TIGR00350">
    <property type="entry name" value="lytR_cpsA_psr"/>
    <property type="match status" value="1"/>
</dbReference>
<organism evidence="5 6">
    <name type="scientific">Nocardioides daedukensis</name>
    <dbReference type="NCBI Taxonomy" id="634462"/>
    <lineage>
        <taxon>Bacteria</taxon>
        <taxon>Bacillati</taxon>
        <taxon>Actinomycetota</taxon>
        <taxon>Actinomycetes</taxon>
        <taxon>Propionibacteriales</taxon>
        <taxon>Nocardioidaceae</taxon>
        <taxon>Nocardioides</taxon>
    </lineage>
</organism>
<dbReference type="PANTHER" id="PTHR33392">
    <property type="entry name" value="POLYISOPRENYL-TEICHOIC ACID--PEPTIDOGLYCAN TEICHOIC ACID TRANSFERASE TAGU"/>
    <property type="match status" value="1"/>
</dbReference>
<proteinExistence type="inferred from homology"/>
<dbReference type="InterPro" id="IPR050922">
    <property type="entry name" value="LytR/CpsA/Psr_CW_biosynth"/>
</dbReference>
<feature type="compositionally biased region" description="Polar residues" evidence="2">
    <location>
        <begin position="1"/>
        <end position="13"/>
    </location>
</feature>
<evidence type="ECO:0000256" key="1">
    <source>
        <dbReference type="ARBA" id="ARBA00006068"/>
    </source>
</evidence>
<feature type="transmembrane region" description="Helical" evidence="3">
    <location>
        <begin position="30"/>
        <end position="52"/>
    </location>
</feature>
<evidence type="ECO:0000256" key="2">
    <source>
        <dbReference type="SAM" id="MobiDB-lite"/>
    </source>
</evidence>
<dbReference type="AlphaFoldDB" id="A0A7Y9S0V7"/>
<keyword evidence="3" id="KW-1133">Transmembrane helix</keyword>
<dbReference type="Gene3D" id="3.40.630.190">
    <property type="entry name" value="LCP protein"/>
    <property type="match status" value="1"/>
</dbReference>
<evidence type="ECO:0000313" key="5">
    <source>
        <dbReference type="EMBL" id="NYG60262.1"/>
    </source>
</evidence>
<keyword evidence="3" id="KW-0472">Membrane</keyword>
<evidence type="ECO:0000313" key="6">
    <source>
        <dbReference type="Proteomes" id="UP000540656"/>
    </source>
</evidence>
<accession>A0A7Y9S0V7</accession>
<comment type="caution">
    <text evidence="5">The sequence shown here is derived from an EMBL/GenBank/DDBJ whole genome shotgun (WGS) entry which is preliminary data.</text>
</comment>
<sequence>MRTHRQTTGQTDIQVDPSPAARRRRRRRRVLLAVGVCLVLCLGLSAGGAWYLNHKVTSQIERIPDVFTGLTHRPVKPPVGTAKKATNILVIGTDRRSEDKTTGEDATAPTWLPGAQRSDTLMLVHISGDRDNVTVVSIPRDSWVRVPGHGSAKINAGFSFGGPSLAIRTVEELTGVRIDHLAVVDWDGFKAMIDSLGPIEVTIEDTVHDSARDKTWTAGRHRLDGEAALQFVRQRYGLPGGDLDRVRRQQLVLRAILTKALAQDLWADPIGRYRVLDAVTSNLSLDDGWAIGQVRHLLRQISEVERDNFFFTTAPVRGAGRVGQQSVVFLDDVAGARLWRTVNEDRAPEWFAAHPETLLPHTPIR</sequence>
<dbReference type="EMBL" id="JACCAA010000001">
    <property type="protein sequence ID" value="NYG60262.1"/>
    <property type="molecule type" value="Genomic_DNA"/>
</dbReference>
<dbReference type="Proteomes" id="UP000540656">
    <property type="component" value="Unassembled WGS sequence"/>
</dbReference>
<dbReference type="InterPro" id="IPR004474">
    <property type="entry name" value="LytR_CpsA_psr"/>
</dbReference>
<feature type="domain" description="Cell envelope-related transcriptional attenuator" evidence="4">
    <location>
        <begin position="117"/>
        <end position="260"/>
    </location>
</feature>
<keyword evidence="3" id="KW-0812">Transmembrane</keyword>
<dbReference type="RefSeq" id="WP_179503206.1">
    <property type="nucleotide sequence ID" value="NZ_JACCAA010000001.1"/>
</dbReference>
<comment type="similarity">
    <text evidence="1">Belongs to the LytR/CpsA/Psr (LCP) family.</text>
</comment>
<dbReference type="PANTHER" id="PTHR33392:SF6">
    <property type="entry name" value="POLYISOPRENYL-TEICHOIC ACID--PEPTIDOGLYCAN TEICHOIC ACID TRANSFERASE TAGU"/>
    <property type="match status" value="1"/>
</dbReference>
<gene>
    <name evidence="5" type="ORF">BJ980_003185</name>
</gene>
<feature type="region of interest" description="Disordered" evidence="2">
    <location>
        <begin position="1"/>
        <end position="24"/>
    </location>
</feature>
<evidence type="ECO:0000256" key="3">
    <source>
        <dbReference type="SAM" id="Phobius"/>
    </source>
</evidence>
<name>A0A7Y9S0V7_9ACTN</name>
<protein>
    <submittedName>
        <fullName evidence="5">LCP family protein required for cell wall assembly</fullName>
    </submittedName>
</protein>
<reference evidence="5 6" key="1">
    <citation type="submission" date="2020-07" db="EMBL/GenBank/DDBJ databases">
        <title>Sequencing the genomes of 1000 actinobacteria strains.</title>
        <authorList>
            <person name="Klenk H.-P."/>
        </authorList>
    </citation>
    <scope>NUCLEOTIDE SEQUENCE [LARGE SCALE GENOMIC DNA]</scope>
    <source>
        <strain evidence="5 6">DSM 23819</strain>
    </source>
</reference>
<dbReference type="Pfam" id="PF03816">
    <property type="entry name" value="LytR_cpsA_psr"/>
    <property type="match status" value="1"/>
</dbReference>
<evidence type="ECO:0000259" key="4">
    <source>
        <dbReference type="Pfam" id="PF03816"/>
    </source>
</evidence>